<reference evidence="2" key="1">
    <citation type="journal article" date="2019" name="Database">
        <title>The radish genome database (RadishGD): an integrated information resource for radish genomics.</title>
        <authorList>
            <person name="Yu H.J."/>
            <person name="Baek S."/>
            <person name="Lee Y.J."/>
            <person name="Cho A."/>
            <person name="Mun J.H."/>
        </authorList>
    </citation>
    <scope>NUCLEOTIDE SEQUENCE [LARGE SCALE GENOMIC DNA]</scope>
    <source>
        <strain evidence="2">cv. WK10039</strain>
    </source>
</reference>
<dbReference type="InterPro" id="IPR017451">
    <property type="entry name" value="F-box-assoc_interact_dom"/>
</dbReference>
<dbReference type="Pfam" id="PF00646">
    <property type="entry name" value="F-box"/>
    <property type="match status" value="1"/>
</dbReference>
<dbReference type="PANTHER" id="PTHR31672">
    <property type="entry name" value="BNACNNG10540D PROTEIN"/>
    <property type="match status" value="1"/>
</dbReference>
<dbReference type="KEGG" id="rsz:108819667"/>
<evidence type="ECO:0000313" key="2">
    <source>
        <dbReference type="Proteomes" id="UP000504610"/>
    </source>
</evidence>
<dbReference type="NCBIfam" id="TIGR01640">
    <property type="entry name" value="F_box_assoc_1"/>
    <property type="match status" value="1"/>
</dbReference>
<sequence length="403" mass="46851">MEKVSWRRREDRGDNASLKKRIKRGGGEVIEIPNDDTLEEIMVRLPVKTLVRFQIVSKHWRGMITSSSFREKYLLHQKTQEPKFVCIYEDEDWNCHNLAAKTMSRMECSTCLAEEEECHITMDDKEEKLVVISDSLDGLVCLYGFTDLTRPIKVINPATRWSHTLPLAQIQRSHKKKKLFPSPGFGKDYVTGAYKLVWLHNINDDNTATCEVFDFGVKQWRQVSPPCPDHHRIDQYREPIFANGWLYWFCQDKTKLVAFDLHMDTFRVIPNPSPPSSSVVEMHMGSIDDDRRLMWISEINKDGMQHVWRLTNHNTGGALLKMGKMFSFELNKIFWIEPFPHPSSHLRLEALSKKGNKAMLSIPSSQFFYLFQHPTNLTSISYSPPRPTHSLIRSYFPSFASPL</sequence>
<gene>
    <name evidence="3" type="primary">LOC108819667</name>
</gene>
<dbReference type="InterPro" id="IPR013187">
    <property type="entry name" value="F-box-assoc_dom_typ3"/>
</dbReference>
<dbReference type="InterPro" id="IPR001810">
    <property type="entry name" value="F-box_dom"/>
</dbReference>
<dbReference type="SUPFAM" id="SSF81383">
    <property type="entry name" value="F-box domain"/>
    <property type="match status" value="1"/>
</dbReference>
<feature type="domain" description="F-box" evidence="1">
    <location>
        <begin position="32"/>
        <end position="73"/>
    </location>
</feature>
<dbReference type="InterPro" id="IPR036047">
    <property type="entry name" value="F-box-like_dom_sf"/>
</dbReference>
<dbReference type="AlphaFoldDB" id="A0A6J0KJT4"/>
<accession>A0A6J0KJT4</accession>
<dbReference type="Pfam" id="PF08268">
    <property type="entry name" value="FBA_3"/>
    <property type="match status" value="1"/>
</dbReference>
<dbReference type="OrthoDB" id="1867629at2759"/>
<organism evidence="2 3">
    <name type="scientific">Raphanus sativus</name>
    <name type="common">Radish</name>
    <name type="synonym">Raphanus raphanistrum var. sativus</name>
    <dbReference type="NCBI Taxonomy" id="3726"/>
    <lineage>
        <taxon>Eukaryota</taxon>
        <taxon>Viridiplantae</taxon>
        <taxon>Streptophyta</taxon>
        <taxon>Embryophyta</taxon>
        <taxon>Tracheophyta</taxon>
        <taxon>Spermatophyta</taxon>
        <taxon>Magnoliopsida</taxon>
        <taxon>eudicotyledons</taxon>
        <taxon>Gunneridae</taxon>
        <taxon>Pentapetalae</taxon>
        <taxon>rosids</taxon>
        <taxon>malvids</taxon>
        <taxon>Brassicales</taxon>
        <taxon>Brassicaceae</taxon>
        <taxon>Brassiceae</taxon>
        <taxon>Raphanus</taxon>
    </lineage>
</organism>
<dbReference type="SMART" id="SM00256">
    <property type="entry name" value="FBOX"/>
    <property type="match status" value="1"/>
</dbReference>
<keyword evidence="2" id="KW-1185">Reference proteome</keyword>
<protein>
    <submittedName>
        <fullName evidence="3">F-box protein At2g02030</fullName>
    </submittedName>
</protein>
<name>A0A6J0KJT4_RAPSA</name>
<dbReference type="Proteomes" id="UP000504610">
    <property type="component" value="Chromosome 8"/>
</dbReference>
<reference evidence="3" key="2">
    <citation type="submission" date="2025-08" db="UniProtKB">
        <authorList>
            <consortium name="RefSeq"/>
        </authorList>
    </citation>
    <scope>IDENTIFICATION</scope>
    <source>
        <tissue evidence="3">Leaf</tissue>
    </source>
</reference>
<proteinExistence type="predicted"/>
<dbReference type="GeneID" id="108819667"/>
<dbReference type="PANTHER" id="PTHR31672:SF13">
    <property type="entry name" value="F-BOX PROTEIN CPR30-LIKE"/>
    <property type="match status" value="1"/>
</dbReference>
<evidence type="ECO:0000313" key="3">
    <source>
        <dbReference type="RefSeq" id="XP_018448222.2"/>
    </source>
</evidence>
<dbReference type="RefSeq" id="XP_018448222.2">
    <property type="nucleotide sequence ID" value="XM_018592720.2"/>
</dbReference>
<dbReference type="InterPro" id="IPR050796">
    <property type="entry name" value="SCF_F-box_component"/>
</dbReference>
<evidence type="ECO:0000259" key="1">
    <source>
        <dbReference type="SMART" id="SM00256"/>
    </source>
</evidence>